<dbReference type="EMBL" id="JBAHYK010000104">
    <property type="protein sequence ID" value="KAL0578339.1"/>
    <property type="molecule type" value="Genomic_DNA"/>
</dbReference>
<feature type="domain" description="Alpha/beta hydrolase fold-3" evidence="2">
    <location>
        <begin position="63"/>
        <end position="219"/>
    </location>
</feature>
<comment type="caution">
    <text evidence="3">The sequence shown here is derived from an EMBL/GenBank/DDBJ whole genome shotgun (WGS) entry which is preliminary data.</text>
</comment>
<accession>A0ABR3FT33</accession>
<dbReference type="Gene3D" id="3.40.50.1820">
    <property type="entry name" value="alpha/beta hydrolase"/>
    <property type="match status" value="1"/>
</dbReference>
<dbReference type="Proteomes" id="UP001465976">
    <property type="component" value="Unassembled WGS sequence"/>
</dbReference>
<keyword evidence="4" id="KW-1185">Reference proteome</keyword>
<sequence>MAEYMHLSIIDPEFAPIAASLPPPPPVVEIPTLRRNYEQWMLPAIETAFGPSLPPGKCLPLVRANPHLFSADLSKGFLVGGVSAGGNLAAVLAHLARDDPEFNDTPLTGHFLEHPSLIRAGAYPEQFKSSLLSAERNIDDPILTPATRKALGDAYNPVPTDPKASPLLFPSHKGLPAAYLQICGMDPVRDEAFLYEKILKAEGVPTKFDIYPGLPHGFVGVAPQITQGKKYIQDFGLGVGWLLKQGKD</sequence>
<dbReference type="PANTHER" id="PTHR48081">
    <property type="entry name" value="AB HYDROLASE SUPERFAMILY PROTEIN C4A8.06C"/>
    <property type="match status" value="1"/>
</dbReference>
<evidence type="ECO:0000259" key="2">
    <source>
        <dbReference type="Pfam" id="PF07859"/>
    </source>
</evidence>
<dbReference type="InterPro" id="IPR050300">
    <property type="entry name" value="GDXG_lipolytic_enzyme"/>
</dbReference>
<proteinExistence type="predicted"/>
<protein>
    <recommendedName>
        <fullName evidence="2">Alpha/beta hydrolase fold-3 domain-containing protein</fullName>
    </recommendedName>
</protein>
<evidence type="ECO:0000256" key="1">
    <source>
        <dbReference type="ARBA" id="ARBA00022801"/>
    </source>
</evidence>
<dbReference type="SUPFAM" id="SSF53474">
    <property type="entry name" value="alpha/beta-Hydrolases"/>
    <property type="match status" value="1"/>
</dbReference>
<dbReference type="InterPro" id="IPR029058">
    <property type="entry name" value="AB_hydrolase_fold"/>
</dbReference>
<keyword evidence="1" id="KW-0378">Hydrolase</keyword>
<dbReference type="InterPro" id="IPR013094">
    <property type="entry name" value="AB_hydrolase_3"/>
</dbReference>
<evidence type="ECO:0000313" key="3">
    <source>
        <dbReference type="EMBL" id="KAL0578339.1"/>
    </source>
</evidence>
<reference evidence="3 4" key="1">
    <citation type="submission" date="2024-02" db="EMBL/GenBank/DDBJ databases">
        <title>A draft genome for the cacao thread blight pathogen Marasmius crinis-equi.</title>
        <authorList>
            <person name="Cohen S.P."/>
            <person name="Baruah I.K."/>
            <person name="Amoako-Attah I."/>
            <person name="Bukari Y."/>
            <person name="Meinhardt L.W."/>
            <person name="Bailey B.A."/>
        </authorList>
    </citation>
    <scope>NUCLEOTIDE SEQUENCE [LARGE SCALE GENOMIC DNA]</scope>
    <source>
        <strain evidence="3 4">GH-76</strain>
    </source>
</reference>
<gene>
    <name evidence="3" type="ORF">V5O48_003653</name>
</gene>
<dbReference type="Pfam" id="PF07859">
    <property type="entry name" value="Abhydrolase_3"/>
    <property type="match status" value="1"/>
</dbReference>
<evidence type="ECO:0000313" key="4">
    <source>
        <dbReference type="Proteomes" id="UP001465976"/>
    </source>
</evidence>
<organism evidence="3 4">
    <name type="scientific">Marasmius crinis-equi</name>
    <dbReference type="NCBI Taxonomy" id="585013"/>
    <lineage>
        <taxon>Eukaryota</taxon>
        <taxon>Fungi</taxon>
        <taxon>Dikarya</taxon>
        <taxon>Basidiomycota</taxon>
        <taxon>Agaricomycotina</taxon>
        <taxon>Agaricomycetes</taxon>
        <taxon>Agaricomycetidae</taxon>
        <taxon>Agaricales</taxon>
        <taxon>Marasmiineae</taxon>
        <taxon>Marasmiaceae</taxon>
        <taxon>Marasmius</taxon>
    </lineage>
</organism>
<dbReference type="PANTHER" id="PTHR48081:SF8">
    <property type="entry name" value="ALPHA_BETA HYDROLASE FOLD-3 DOMAIN-CONTAINING PROTEIN-RELATED"/>
    <property type="match status" value="1"/>
</dbReference>
<name>A0ABR3FT33_9AGAR</name>